<keyword evidence="3" id="KW-1185">Reference proteome</keyword>
<sequence>MTGTPHIHYGDAASAPTAPEPPSPTTADERLIEAAWLALSADLTDAVGDISSRDDLIVKAVPATAIGAPAMFTPAKATVEIDRLCFGGVDPESIRAHLPSDRYRYPNAWGGLVHEAAHANHSTWTPADVPTLPSNAVAAAILLEESRIEAAHLVDRPQDRVWLRAGTVNIVWPELSAHEVTDGAVAGRAAALVLARVDAGVLTQQETEPLRAAAEAALGRDVLAQLEIIWRRAHMLEDNEREALLDLGAAWCEAMGDEPDALAPTSAGTSCSSANSPATGSAGASTAGDLVSEAIVAAVEEVAATVDAAVKTASAGDAAEANRAAAKHVHSIKGARAAKQVFGRDSSRTRTRPPTPEERGAAAALAKQLRAASWRNRSTTLVSAELPPGRLRMRGAMVRDAQRAAGAIPTAKPFTAVVRRAVDHPPLRMGIAVDTSGSMSSAEGPLASAAWIIAAAVSAADPKSQTATVTYGDRRVKALTKPGKAPAGVPVFKTGGGDERFCEAIDVLDAGLGLSQPGTARLVVIVSDGFYYVDERREGAKRVTQLIGSGCAVLWLTLTGRSDVMRGATEVVVADPPKAIAEIGRAAVKALVVAQ</sequence>
<feature type="region of interest" description="Disordered" evidence="1">
    <location>
        <begin position="1"/>
        <end position="26"/>
    </location>
</feature>
<evidence type="ECO:0000256" key="1">
    <source>
        <dbReference type="SAM" id="MobiDB-lite"/>
    </source>
</evidence>
<evidence type="ECO:0008006" key="4">
    <source>
        <dbReference type="Google" id="ProtNLM"/>
    </source>
</evidence>
<dbReference type="EMBL" id="CP001700">
    <property type="protein sequence ID" value="ACU75696.1"/>
    <property type="molecule type" value="Genomic_DNA"/>
</dbReference>
<name>C7Q1Z5_CATAD</name>
<feature type="region of interest" description="Disordered" evidence="1">
    <location>
        <begin position="335"/>
        <end position="360"/>
    </location>
</feature>
<dbReference type="InParanoid" id="C7Q1Z5"/>
<dbReference type="OrthoDB" id="4025922at2"/>
<dbReference type="HOGENOM" id="CLU_465925_0_0_11"/>
<dbReference type="RefSeq" id="WP_015795424.1">
    <property type="nucleotide sequence ID" value="NC_013131.1"/>
</dbReference>
<dbReference type="InterPro" id="IPR036465">
    <property type="entry name" value="vWFA_dom_sf"/>
</dbReference>
<evidence type="ECO:0000313" key="3">
    <source>
        <dbReference type="Proteomes" id="UP000000851"/>
    </source>
</evidence>
<dbReference type="eggNOG" id="COG2304">
    <property type="taxonomic scope" value="Bacteria"/>
</dbReference>
<organism evidence="2 3">
    <name type="scientific">Catenulispora acidiphila (strain DSM 44928 / JCM 14897 / NBRC 102108 / NRRL B-24433 / ID139908)</name>
    <dbReference type="NCBI Taxonomy" id="479433"/>
    <lineage>
        <taxon>Bacteria</taxon>
        <taxon>Bacillati</taxon>
        <taxon>Actinomycetota</taxon>
        <taxon>Actinomycetes</taxon>
        <taxon>Catenulisporales</taxon>
        <taxon>Catenulisporaceae</taxon>
        <taxon>Catenulispora</taxon>
    </lineage>
</organism>
<feature type="compositionally biased region" description="Low complexity" evidence="1">
    <location>
        <begin position="272"/>
        <end position="285"/>
    </location>
</feature>
<reference evidence="2 3" key="1">
    <citation type="journal article" date="2009" name="Stand. Genomic Sci.">
        <title>Complete genome sequence of Catenulispora acidiphila type strain (ID 139908).</title>
        <authorList>
            <person name="Copeland A."/>
            <person name="Lapidus A."/>
            <person name="Glavina Del Rio T."/>
            <person name="Nolan M."/>
            <person name="Lucas S."/>
            <person name="Chen F."/>
            <person name="Tice H."/>
            <person name="Cheng J.F."/>
            <person name="Bruce D."/>
            <person name="Goodwin L."/>
            <person name="Pitluck S."/>
            <person name="Mikhailova N."/>
            <person name="Pati A."/>
            <person name="Ivanova N."/>
            <person name="Mavromatis K."/>
            <person name="Chen A."/>
            <person name="Palaniappan K."/>
            <person name="Chain P."/>
            <person name="Land M."/>
            <person name="Hauser L."/>
            <person name="Chang Y.J."/>
            <person name="Jeffries C.D."/>
            <person name="Chertkov O."/>
            <person name="Brettin T."/>
            <person name="Detter J.C."/>
            <person name="Han C."/>
            <person name="Ali Z."/>
            <person name="Tindall B.J."/>
            <person name="Goker M."/>
            <person name="Bristow J."/>
            <person name="Eisen J.A."/>
            <person name="Markowitz V."/>
            <person name="Hugenholtz P."/>
            <person name="Kyrpides N.C."/>
            <person name="Klenk H.P."/>
        </authorList>
    </citation>
    <scope>NUCLEOTIDE SEQUENCE [LARGE SCALE GENOMIC DNA]</scope>
    <source>
        <strain evidence="3">DSM 44928 / JCM 14897 / NBRC 102108 / NRRL B-24433 / ID139908</strain>
    </source>
</reference>
<dbReference type="KEGG" id="cai:Caci_6856"/>
<gene>
    <name evidence="2" type="ordered locus">Caci_6856</name>
</gene>
<proteinExistence type="predicted"/>
<dbReference type="Proteomes" id="UP000000851">
    <property type="component" value="Chromosome"/>
</dbReference>
<protein>
    <recommendedName>
        <fullName evidence="4">VWA containing CoxE family protein</fullName>
    </recommendedName>
</protein>
<evidence type="ECO:0000313" key="2">
    <source>
        <dbReference type="EMBL" id="ACU75696.1"/>
    </source>
</evidence>
<dbReference type="AlphaFoldDB" id="C7Q1Z5"/>
<accession>C7Q1Z5</accession>
<dbReference type="STRING" id="479433.Caci_6856"/>
<dbReference type="SUPFAM" id="SSF53300">
    <property type="entry name" value="vWA-like"/>
    <property type="match status" value="1"/>
</dbReference>
<feature type="region of interest" description="Disordered" evidence="1">
    <location>
        <begin position="261"/>
        <end position="285"/>
    </location>
</feature>